<keyword evidence="10" id="KW-0442">Lipid degradation</keyword>
<evidence type="ECO:0000256" key="7">
    <source>
        <dbReference type="ARBA" id="ARBA00022692"/>
    </source>
</evidence>
<evidence type="ECO:0000256" key="10">
    <source>
        <dbReference type="ARBA" id="ARBA00022963"/>
    </source>
</evidence>
<dbReference type="GO" id="GO:0046461">
    <property type="term" value="P:neutral lipid catabolic process"/>
    <property type="evidence" value="ECO:0007669"/>
    <property type="project" value="TreeGrafter"/>
</dbReference>
<dbReference type="GO" id="GO:0005775">
    <property type="term" value="C:vacuolar lumen"/>
    <property type="evidence" value="ECO:0007669"/>
    <property type="project" value="TreeGrafter"/>
</dbReference>
<dbReference type="PANTHER" id="PTHR47175:SF2">
    <property type="entry name" value="LIPASE ATG15-RELATED"/>
    <property type="match status" value="1"/>
</dbReference>
<keyword evidence="9" id="KW-0378">Hydrolase</keyword>
<comment type="subcellular location">
    <subcellularLocation>
        <location evidence="3">Endosome</location>
        <location evidence="3">Multivesicular body membrane</location>
        <topology evidence="3">Single-pass type II membrane protein</topology>
    </subcellularLocation>
    <subcellularLocation>
        <location evidence="2">Prevacuolar compartment membrane</location>
        <topology evidence="2">Single-pass type II membrane protein</topology>
    </subcellularLocation>
</comment>
<evidence type="ECO:0000256" key="12">
    <source>
        <dbReference type="ARBA" id="ARBA00022989"/>
    </source>
</evidence>
<dbReference type="GO" id="GO:0004806">
    <property type="term" value="F:triacylglycerol lipase activity"/>
    <property type="evidence" value="ECO:0007669"/>
    <property type="project" value="UniProtKB-EC"/>
</dbReference>
<evidence type="ECO:0000256" key="3">
    <source>
        <dbReference type="ARBA" id="ARBA00004343"/>
    </source>
</evidence>
<accession>A0A2R6P182</accession>
<evidence type="ECO:0000256" key="9">
    <source>
        <dbReference type="ARBA" id="ARBA00022801"/>
    </source>
</evidence>
<keyword evidence="11" id="KW-0735">Signal-anchor</keyword>
<dbReference type="EMBL" id="MLYV02000566">
    <property type="protein sequence ID" value="PSR83083.1"/>
    <property type="molecule type" value="Genomic_DNA"/>
</dbReference>
<comment type="similarity">
    <text evidence="4">Belongs to the AB hydrolase superfamily. Lipase family.</text>
</comment>
<comment type="function">
    <text evidence="17">Lipase which is essential for lysis of subvacuolar cytoplasm to vacuole targeted bodies and intravacuolar autophagic bodies. Involved in the lysis of intravacuolar multivesicular body (MVB) vesicles. The intravacuolar membrane disintegration by ATG15 is critical to life span extension.</text>
</comment>
<keyword evidence="13" id="KW-0072">Autophagy</keyword>
<sequence>MLTLPLIISLILPIIYAAAAAHPRNHRQSISFTFGEEYRLQDDSGLSNTQPVFQVTPPDGGLQPTADSSHATTQTTAVLSARPTTVWRPRDPNAYQHARLRSLRLEEDEAVEWEQIEMLGPDVEDKHTLGQLARMTGNAYALPGEKNWYDLDVAWNTSFPYGWEDAADGFRGHVFVSPENSTVILSIKGTTLQGPTSKKDKFNDNLLFSCCCARVDFSWIFSTVCDCYANKSRCDSTCLSNALVQDSLFYNVGVHMINNITALYPTSTIWLVGHSLGGSLASLLGTTFGLPAVAFEAPGERLAATRLSLPLPPSSLSTHPPPQTHLITSSASGGGYHGSAPVTHVYHNADPIPQGVCTGFGSPCASAGYALETHCHLGKSIVYDTVGKLCWKVDVRNHVIRTVILDVIERDMADGWEEDFDGFLREVPKARVEEDCIDCYKWEFGDFKKKDLVSIL</sequence>
<dbReference type="Pfam" id="PF01764">
    <property type="entry name" value="Lipase_3"/>
    <property type="match status" value="1"/>
</dbReference>
<keyword evidence="23" id="KW-1185">Reference proteome</keyword>
<comment type="catalytic activity">
    <reaction evidence="1">
        <text>a triacylglycerol + H2O = a diacylglycerol + a fatty acid + H(+)</text>
        <dbReference type="Rhea" id="RHEA:12044"/>
        <dbReference type="ChEBI" id="CHEBI:15377"/>
        <dbReference type="ChEBI" id="CHEBI:15378"/>
        <dbReference type="ChEBI" id="CHEBI:17855"/>
        <dbReference type="ChEBI" id="CHEBI:18035"/>
        <dbReference type="ChEBI" id="CHEBI:28868"/>
        <dbReference type="EC" id="3.1.1.3"/>
    </reaction>
</comment>
<proteinExistence type="inferred from homology"/>
<evidence type="ECO:0000256" key="19">
    <source>
        <dbReference type="SAM" id="MobiDB-lite"/>
    </source>
</evidence>
<evidence type="ECO:0000256" key="11">
    <source>
        <dbReference type="ARBA" id="ARBA00022968"/>
    </source>
</evidence>
<organism evidence="22 23">
    <name type="scientific">Hermanssonia centrifuga</name>
    <dbReference type="NCBI Taxonomy" id="98765"/>
    <lineage>
        <taxon>Eukaryota</taxon>
        <taxon>Fungi</taxon>
        <taxon>Dikarya</taxon>
        <taxon>Basidiomycota</taxon>
        <taxon>Agaricomycotina</taxon>
        <taxon>Agaricomycetes</taxon>
        <taxon>Polyporales</taxon>
        <taxon>Meruliaceae</taxon>
        <taxon>Hermanssonia</taxon>
    </lineage>
</organism>
<dbReference type="PANTHER" id="PTHR47175">
    <property type="entry name" value="LIPASE ATG15-RELATED"/>
    <property type="match status" value="1"/>
</dbReference>
<feature type="compositionally biased region" description="Polar residues" evidence="19">
    <location>
        <begin position="44"/>
        <end position="53"/>
    </location>
</feature>
<dbReference type="OrthoDB" id="58570at2759"/>
<dbReference type="InterPro" id="IPR050805">
    <property type="entry name" value="ATG15_Lipase"/>
</dbReference>
<dbReference type="GO" id="GO:0034496">
    <property type="term" value="P:multivesicular body membrane disassembly"/>
    <property type="evidence" value="ECO:0007669"/>
    <property type="project" value="TreeGrafter"/>
</dbReference>
<feature type="compositionally biased region" description="Polar residues" evidence="19">
    <location>
        <begin position="65"/>
        <end position="78"/>
    </location>
</feature>
<dbReference type="InterPro" id="IPR002921">
    <property type="entry name" value="Fungal_lipase-type"/>
</dbReference>
<feature type="chain" id="PRO_5015323587" description="triacylglycerol lipase" evidence="20">
    <location>
        <begin position="21"/>
        <end position="456"/>
    </location>
</feature>
<feature type="region of interest" description="Disordered" evidence="19">
    <location>
        <begin position="43"/>
        <end position="83"/>
    </location>
</feature>
<keyword evidence="20" id="KW-0732">Signal</keyword>
<evidence type="ECO:0000256" key="1">
    <source>
        <dbReference type="ARBA" id="ARBA00001024"/>
    </source>
</evidence>
<feature type="signal peptide" evidence="20">
    <location>
        <begin position="1"/>
        <end position="20"/>
    </location>
</feature>
<dbReference type="Proteomes" id="UP000186601">
    <property type="component" value="Unassembled WGS sequence"/>
</dbReference>
<name>A0A2R6P182_9APHY</name>
<keyword evidence="12" id="KW-1133">Transmembrane helix</keyword>
<dbReference type="GO" id="GO:0032585">
    <property type="term" value="C:multivesicular body membrane"/>
    <property type="evidence" value="ECO:0007669"/>
    <property type="project" value="UniProtKB-SubCell"/>
</dbReference>
<evidence type="ECO:0000256" key="16">
    <source>
        <dbReference type="ARBA" id="ARBA00023180"/>
    </source>
</evidence>
<dbReference type="EC" id="3.1.1.3" evidence="6"/>
<evidence type="ECO:0000256" key="8">
    <source>
        <dbReference type="ARBA" id="ARBA00022753"/>
    </source>
</evidence>
<dbReference type="Gene3D" id="3.40.50.1820">
    <property type="entry name" value="alpha/beta hydrolase"/>
    <property type="match status" value="1"/>
</dbReference>
<evidence type="ECO:0000259" key="21">
    <source>
        <dbReference type="Pfam" id="PF01764"/>
    </source>
</evidence>
<keyword evidence="15" id="KW-0472">Membrane</keyword>
<reference evidence="22 23" key="1">
    <citation type="submission" date="2018-02" db="EMBL/GenBank/DDBJ databases">
        <title>Genome sequence of the basidiomycete white-rot fungus Phlebia centrifuga.</title>
        <authorList>
            <person name="Granchi Z."/>
            <person name="Peng M."/>
            <person name="de Vries R.P."/>
            <person name="Hilden K."/>
            <person name="Makela M.R."/>
            <person name="Grigoriev I."/>
            <person name="Riley R."/>
        </authorList>
    </citation>
    <scope>NUCLEOTIDE SEQUENCE [LARGE SCALE GENOMIC DNA]</scope>
    <source>
        <strain evidence="22 23">FBCC195</strain>
    </source>
</reference>
<evidence type="ECO:0000256" key="4">
    <source>
        <dbReference type="ARBA" id="ARBA00010701"/>
    </source>
</evidence>
<comment type="subunit">
    <text evidence="5">Binds to both phosphatidylinositol (PI) and phosphatidylinositol 3,5-bisphosphate (PIP2).</text>
</comment>
<dbReference type="STRING" id="98765.A0A2R6P182"/>
<keyword evidence="8" id="KW-0967">Endosome</keyword>
<evidence type="ECO:0000256" key="15">
    <source>
        <dbReference type="ARBA" id="ARBA00023136"/>
    </source>
</evidence>
<keyword evidence="7" id="KW-0812">Transmembrane</keyword>
<evidence type="ECO:0000313" key="23">
    <source>
        <dbReference type="Proteomes" id="UP000186601"/>
    </source>
</evidence>
<evidence type="ECO:0000256" key="5">
    <source>
        <dbReference type="ARBA" id="ARBA00011137"/>
    </source>
</evidence>
<keyword evidence="14" id="KW-0443">Lipid metabolism</keyword>
<protein>
    <recommendedName>
        <fullName evidence="6">triacylglycerol lipase</fullName>
        <ecNumber evidence="6">3.1.1.3</ecNumber>
    </recommendedName>
    <alternativeName>
        <fullName evidence="18">Autophagy-related protein 15</fullName>
    </alternativeName>
</protein>
<dbReference type="AlphaFoldDB" id="A0A2R6P182"/>
<dbReference type="SUPFAM" id="SSF53474">
    <property type="entry name" value="alpha/beta-Hydrolases"/>
    <property type="match status" value="1"/>
</dbReference>
<evidence type="ECO:0000256" key="14">
    <source>
        <dbReference type="ARBA" id="ARBA00023098"/>
    </source>
</evidence>
<dbReference type="GO" id="GO:0004620">
    <property type="term" value="F:phospholipase activity"/>
    <property type="evidence" value="ECO:0007669"/>
    <property type="project" value="TreeGrafter"/>
</dbReference>
<dbReference type="InterPro" id="IPR029058">
    <property type="entry name" value="AB_hydrolase_fold"/>
</dbReference>
<evidence type="ECO:0000313" key="22">
    <source>
        <dbReference type="EMBL" id="PSR83083.1"/>
    </source>
</evidence>
<comment type="caution">
    <text evidence="22">The sequence shown here is derived from an EMBL/GenBank/DDBJ whole genome shotgun (WGS) entry which is preliminary data.</text>
</comment>
<keyword evidence="16" id="KW-0325">Glycoprotein</keyword>
<evidence type="ECO:0000256" key="2">
    <source>
        <dbReference type="ARBA" id="ARBA00004270"/>
    </source>
</evidence>
<evidence type="ECO:0000256" key="17">
    <source>
        <dbReference type="ARBA" id="ARBA00024663"/>
    </source>
</evidence>
<dbReference type="GO" id="GO:0006660">
    <property type="term" value="P:phosphatidylserine catabolic process"/>
    <property type="evidence" value="ECO:0007669"/>
    <property type="project" value="TreeGrafter"/>
</dbReference>
<dbReference type="GO" id="GO:0034727">
    <property type="term" value="P:piecemeal microautophagy of the nucleus"/>
    <property type="evidence" value="ECO:0007669"/>
    <property type="project" value="TreeGrafter"/>
</dbReference>
<feature type="domain" description="Fungal lipase-type" evidence="21">
    <location>
        <begin position="255"/>
        <end position="286"/>
    </location>
</feature>
<gene>
    <name evidence="22" type="ORF">PHLCEN_2v5887</name>
</gene>
<evidence type="ECO:0000256" key="6">
    <source>
        <dbReference type="ARBA" id="ARBA00013279"/>
    </source>
</evidence>
<evidence type="ECO:0000256" key="13">
    <source>
        <dbReference type="ARBA" id="ARBA00023006"/>
    </source>
</evidence>
<evidence type="ECO:0000256" key="18">
    <source>
        <dbReference type="ARBA" id="ARBA00029828"/>
    </source>
</evidence>
<evidence type="ECO:0000256" key="20">
    <source>
        <dbReference type="SAM" id="SignalP"/>
    </source>
</evidence>